<evidence type="ECO:0000256" key="10">
    <source>
        <dbReference type="ARBA" id="ARBA00031323"/>
    </source>
</evidence>
<evidence type="ECO:0000256" key="4">
    <source>
        <dbReference type="ARBA" id="ARBA00013346"/>
    </source>
</evidence>
<keyword evidence="8" id="KW-0949">S-adenosyl-L-methionine</keyword>
<organism evidence="12">
    <name type="scientific">Bradyrhizobium japonicum</name>
    <dbReference type="NCBI Taxonomy" id="375"/>
    <lineage>
        <taxon>Bacteria</taxon>
        <taxon>Pseudomonadati</taxon>
        <taxon>Pseudomonadota</taxon>
        <taxon>Alphaproteobacteria</taxon>
        <taxon>Hyphomicrobiales</taxon>
        <taxon>Nitrobacteraceae</taxon>
        <taxon>Bradyrhizobium</taxon>
    </lineage>
</organism>
<dbReference type="PANTHER" id="PTHR11579:SF0">
    <property type="entry name" value="PROTEIN-L-ISOASPARTATE(D-ASPARTATE) O-METHYLTRANSFERASE"/>
    <property type="match status" value="1"/>
</dbReference>
<dbReference type="EC" id="2.1.1.77" evidence="3"/>
<keyword evidence="5" id="KW-0963">Cytoplasm</keyword>
<dbReference type="GO" id="GO:0005737">
    <property type="term" value="C:cytoplasm"/>
    <property type="evidence" value="ECO:0007669"/>
    <property type="project" value="UniProtKB-SubCell"/>
</dbReference>
<dbReference type="SUPFAM" id="SSF53335">
    <property type="entry name" value="S-adenosyl-L-methionine-dependent methyltransferases"/>
    <property type="match status" value="1"/>
</dbReference>
<evidence type="ECO:0000256" key="9">
    <source>
        <dbReference type="ARBA" id="ARBA00030757"/>
    </source>
</evidence>
<evidence type="ECO:0000256" key="11">
    <source>
        <dbReference type="ARBA" id="ARBA00031350"/>
    </source>
</evidence>
<evidence type="ECO:0000256" key="2">
    <source>
        <dbReference type="ARBA" id="ARBA00005369"/>
    </source>
</evidence>
<dbReference type="EMBL" id="AF039306">
    <property type="protein sequence ID" value="AAF19662.1"/>
    <property type="molecule type" value="Genomic_DNA"/>
</dbReference>
<evidence type="ECO:0000313" key="12">
    <source>
        <dbReference type="EMBL" id="AAF19662.1"/>
    </source>
</evidence>
<evidence type="ECO:0000256" key="7">
    <source>
        <dbReference type="ARBA" id="ARBA00022679"/>
    </source>
</evidence>
<keyword evidence="7 12" id="KW-0808">Transferase</keyword>
<dbReference type="GO" id="GO:0004719">
    <property type="term" value="F:protein-L-isoaspartate (D-aspartate) O-methyltransferase activity"/>
    <property type="evidence" value="ECO:0007669"/>
    <property type="project" value="UniProtKB-EC"/>
</dbReference>
<reference evidence="12" key="2">
    <citation type="submission" date="1999-12" db="EMBL/GenBank/DDBJ databases">
        <authorList>
            <person name="Becker B.U."/>
            <person name="Kosch K."/>
            <person name="Parniske M."/>
            <person name="Muller P."/>
        </authorList>
    </citation>
    <scope>NUCLEOTIDE SEQUENCE</scope>
    <source>
        <strain evidence="12">USDA 110spc4</strain>
    </source>
</reference>
<accession>Q9RHC5</accession>
<protein>
    <recommendedName>
        <fullName evidence="4">Protein-L-isoaspartate O-methyltransferase</fullName>
        <ecNumber evidence="3">2.1.1.77</ecNumber>
    </recommendedName>
    <alternativeName>
        <fullName evidence="11">L-isoaspartyl protein carboxyl methyltransferase</fullName>
    </alternativeName>
    <alternativeName>
        <fullName evidence="9">Protein L-isoaspartyl methyltransferase</fullName>
    </alternativeName>
    <alternativeName>
        <fullName evidence="10">Protein-beta-aspartate methyltransferase</fullName>
    </alternativeName>
</protein>
<dbReference type="Gene3D" id="3.40.50.150">
    <property type="entry name" value="Vaccinia Virus protein VP39"/>
    <property type="match status" value="1"/>
</dbReference>
<sequence>MQARLAVRAQRRHACPILSRRRAPGCCGWLCRHLGAGVPRGRRCHHVRRQAWRDLFPAADQPRRRFMVELLAGAARQPTHHGGAACGGVRRFDLSIGNQDYKAPLRRREGRADRRQRRAVLARRYLTHGATMPRRACAAIPGWRCRVAGDGQGNALEHAPPDCRCRSNIAIVVLSSSPFHGGDMEDRSAKYRAFYAQLICARREPRIPVSRRPFGPSARAFVGPGPWSICLGGHPYVVTPDDDPAFIYQNTLLALDSARGLNIGMPGAHAHWLSGCAVKEGETVIQIGAGSGYYTAILAHLVGPGGRVHAYEIDQRLAGLARENLRDIAHADVHDRSGIASDLPAADVIYVCAGAAHRPTGVLEALRPGGRAGVSVGAGRHARRYVDDHAS</sequence>
<reference evidence="12" key="1">
    <citation type="journal article" date="1998" name="Mol. Gen. Genet.">
        <title>Exopolysaccharide (EPS) synthesis in Bradyrhizobium japonicum: sequence, operon structure and mutational analysis of an exo gene cluster.</title>
        <authorList>
            <person name="Becker B.U."/>
            <person name="Kosch K."/>
            <person name="Parniske M."/>
            <person name="Muller P."/>
        </authorList>
    </citation>
    <scope>NUCLEOTIDE SEQUENCE</scope>
    <source>
        <strain evidence="12">USDA 110spc4</strain>
    </source>
</reference>
<dbReference type="InterPro" id="IPR029063">
    <property type="entry name" value="SAM-dependent_MTases_sf"/>
</dbReference>
<proteinExistence type="inferred from homology"/>
<evidence type="ECO:0000256" key="1">
    <source>
        <dbReference type="ARBA" id="ARBA00004496"/>
    </source>
</evidence>
<dbReference type="GO" id="GO:0032259">
    <property type="term" value="P:methylation"/>
    <property type="evidence" value="ECO:0007669"/>
    <property type="project" value="UniProtKB-KW"/>
</dbReference>
<evidence type="ECO:0000256" key="8">
    <source>
        <dbReference type="ARBA" id="ARBA00022691"/>
    </source>
</evidence>
<dbReference type="PANTHER" id="PTHR11579">
    <property type="entry name" value="PROTEIN-L-ISOASPARTATE O-METHYLTRANSFERASE"/>
    <property type="match status" value="1"/>
</dbReference>
<dbReference type="AlphaFoldDB" id="Q9RHC5"/>
<keyword evidence="6 12" id="KW-0489">Methyltransferase</keyword>
<comment type="similarity">
    <text evidence="2">Belongs to the methyltransferase superfamily. L-isoaspartyl/D-aspartyl protein methyltransferase family.</text>
</comment>
<evidence type="ECO:0000256" key="5">
    <source>
        <dbReference type="ARBA" id="ARBA00022490"/>
    </source>
</evidence>
<dbReference type="CDD" id="cd02440">
    <property type="entry name" value="AdoMet_MTases"/>
    <property type="match status" value="1"/>
</dbReference>
<comment type="subcellular location">
    <subcellularLocation>
        <location evidence="1">Cytoplasm</location>
    </subcellularLocation>
</comment>
<evidence type="ECO:0000256" key="3">
    <source>
        <dbReference type="ARBA" id="ARBA00011890"/>
    </source>
</evidence>
<name>Q9RHC5_BRAJP</name>
<dbReference type="InterPro" id="IPR000682">
    <property type="entry name" value="PCMT"/>
</dbReference>
<evidence type="ECO:0000256" key="6">
    <source>
        <dbReference type="ARBA" id="ARBA00022603"/>
    </source>
</evidence>
<dbReference type="Pfam" id="PF01135">
    <property type="entry name" value="PCMT"/>
    <property type="match status" value="1"/>
</dbReference>